<dbReference type="RefSeq" id="WP_021820034.1">
    <property type="nucleotide sequence ID" value="NZ_AVBC01000039.1"/>
</dbReference>
<comment type="caution">
    <text evidence="1">The sequence shown here is derived from an EMBL/GenBank/DDBJ whole genome shotgun (WGS) entry which is preliminary data.</text>
</comment>
<dbReference type="Pfam" id="PF08905">
    <property type="entry name" value="DUF1850"/>
    <property type="match status" value="1"/>
</dbReference>
<keyword evidence="2" id="KW-1185">Reference proteome</keyword>
<name>W1N487_9GAMM</name>
<dbReference type="EMBL" id="AVBC01000039">
    <property type="protein sequence ID" value="ERL49986.1"/>
    <property type="molecule type" value="Genomic_DNA"/>
</dbReference>
<dbReference type="AlphaFoldDB" id="W1N487"/>
<accession>W1N487</accession>
<dbReference type="Proteomes" id="UP000019113">
    <property type="component" value="Unassembled WGS sequence"/>
</dbReference>
<proteinExistence type="predicted"/>
<dbReference type="KEGG" id="hhu:AR456_03840"/>
<dbReference type="PATRIC" id="fig|1178482.3.peg.3077"/>
<reference evidence="1 2" key="1">
    <citation type="submission" date="2013-08" db="EMBL/GenBank/DDBJ databases">
        <title>draft genome of Halomonas huanghegensis, strain BJGMM-B45T.</title>
        <authorList>
            <person name="Miao C."/>
            <person name="Wan Y."/>
            <person name="Jin W."/>
        </authorList>
    </citation>
    <scope>NUCLEOTIDE SEQUENCE [LARGE SCALE GENOMIC DNA]</scope>
    <source>
        <strain evidence="1 2">BJGMM-B45</strain>
    </source>
</reference>
<protein>
    <recommendedName>
        <fullName evidence="3">DUF1850 domain-containing protein</fullName>
    </recommendedName>
</protein>
<dbReference type="InterPro" id="IPR015001">
    <property type="entry name" value="DUF1850"/>
</dbReference>
<evidence type="ECO:0008006" key="3">
    <source>
        <dbReference type="Google" id="ProtNLM"/>
    </source>
</evidence>
<sequence length="217" mass="23476">MRKFGNSKYLLGRAIRPALVALGMGTLSGIAMLPVSAQVSHAAWLQVTAEDGVALISVPMPEGAGWCLAWNHSVEGFEVLDCYRNVSDNMVLERSHLPDFAAGLDHVLGRGRQVSDGEDGYWIEDIDEPVPGNRYRLRVGAMRVDHRLVSRGQPMLETLIEHARETCGDSLPASLPAAETPISISELAANQAVTVALVPCAFENIQDGEKIQCCPSQ</sequence>
<evidence type="ECO:0000313" key="1">
    <source>
        <dbReference type="EMBL" id="ERL49986.1"/>
    </source>
</evidence>
<dbReference type="STRING" id="1178482.AR456_03840"/>
<gene>
    <name evidence="1" type="ORF">BJB45_02345</name>
</gene>
<evidence type="ECO:0000313" key="2">
    <source>
        <dbReference type="Proteomes" id="UP000019113"/>
    </source>
</evidence>
<dbReference type="eggNOG" id="COG4729">
    <property type="taxonomic scope" value="Bacteria"/>
</dbReference>
<organism evidence="1 2">
    <name type="scientific">Halomonas huangheensis</name>
    <dbReference type="NCBI Taxonomy" id="1178482"/>
    <lineage>
        <taxon>Bacteria</taxon>
        <taxon>Pseudomonadati</taxon>
        <taxon>Pseudomonadota</taxon>
        <taxon>Gammaproteobacteria</taxon>
        <taxon>Oceanospirillales</taxon>
        <taxon>Halomonadaceae</taxon>
        <taxon>Halomonas</taxon>
    </lineage>
</organism>